<name>A0A3R0Y785_SHIDY</name>
<gene>
    <name evidence="1" type="ORF">DRW31_13265</name>
</gene>
<proteinExistence type="predicted"/>
<comment type="caution">
    <text evidence="1">The sequence shown here is derived from an EMBL/GenBank/DDBJ whole genome shotgun (WGS) entry which is preliminary data.</text>
</comment>
<protein>
    <submittedName>
        <fullName evidence="1">DUF1627 domain-containing protein</fullName>
    </submittedName>
</protein>
<sequence length="123" mass="13836">MNAVLTELNKLGKASAESISKGLNIDLNDVIDTLWKLKNQGVVTVKNGIWQAVAREVDKKPNIASVQPVQPVQPVQHNIIGDLLRKSRKEARRAGRKQKRWEGACKALQELNKYRDLINELSE</sequence>
<dbReference type="Proteomes" id="UP000839527">
    <property type="component" value="Unassembled WGS sequence"/>
</dbReference>
<dbReference type="EMBL" id="RVGV01000033">
    <property type="protein sequence ID" value="MLU13298.1"/>
    <property type="molecule type" value="Genomic_DNA"/>
</dbReference>
<evidence type="ECO:0000313" key="1">
    <source>
        <dbReference type="EMBL" id="MLU13298.1"/>
    </source>
</evidence>
<dbReference type="Pfam" id="PF07789">
    <property type="entry name" value="DUF1627"/>
    <property type="match status" value="1"/>
</dbReference>
<organism evidence="1">
    <name type="scientific">Shigella dysenteriae</name>
    <dbReference type="NCBI Taxonomy" id="622"/>
    <lineage>
        <taxon>Bacteria</taxon>
        <taxon>Pseudomonadati</taxon>
        <taxon>Pseudomonadota</taxon>
        <taxon>Gammaproteobacteria</taxon>
        <taxon>Enterobacterales</taxon>
        <taxon>Enterobacteriaceae</taxon>
        <taxon>Shigella</taxon>
    </lineage>
</organism>
<dbReference type="AlphaFoldDB" id="A0A3R0Y785"/>
<dbReference type="InterPro" id="IPR012432">
    <property type="entry name" value="DUF1627"/>
</dbReference>
<accession>A0A3R0Y785</accession>
<reference evidence="1" key="1">
    <citation type="submission" date="2018-07" db="EMBL/GenBank/DDBJ databases">
        <authorList>
            <person name="Ashton P.M."/>
            <person name="Dallman T."/>
            <person name="Nair S."/>
            <person name="De Pinna E."/>
            <person name="Peters T."/>
            <person name="Grant K."/>
        </authorList>
    </citation>
    <scope>NUCLEOTIDE SEQUENCE [LARGE SCALE GENOMIC DNA]</scope>
    <source>
        <strain evidence="1">561031</strain>
    </source>
</reference>